<feature type="compositionally biased region" description="Basic and acidic residues" evidence="1">
    <location>
        <begin position="301"/>
        <end position="337"/>
    </location>
</feature>
<sequence length="352" mass="39399">MGFGGQKIKPTGMILLPLRFRDKVKARNIEVDFLLVTSPWPTMSFWGGQLCTSSKRMMGVLANCMEITGWPEHAISSVSRHLWNRRPSVFIIIGLLHRGPIVIVVVRGRPHHLDARYPHHRKDSKVHQPWILALNMVLVIVFDVLHVGFKVALFLKVIGCQGLHELSKELRTILVAVMITLPLSRSHPLSSHSSLNLNVGMGFFQLTLQIRFLCISGLLLLLHLLQAPLVLGRLVKERKSDKEEKSRERLVLISAMATCSSMTLGGSAEQEGARAQDLARLSTKLQPSRVARMRVPIKSDEVEDKVEGEVEDTHNPFEDSKKECEDATVNLKEDKQGAESLSLSLSRKPVSL</sequence>
<feature type="transmembrane region" description="Helical" evidence="2">
    <location>
        <begin position="130"/>
        <end position="158"/>
    </location>
</feature>
<reference evidence="3" key="1">
    <citation type="submission" date="2022-04" db="EMBL/GenBank/DDBJ databases">
        <title>Carnegiea gigantea Genome sequencing and assembly v2.</title>
        <authorList>
            <person name="Copetti D."/>
            <person name="Sanderson M.J."/>
            <person name="Burquez A."/>
            <person name="Wojciechowski M.F."/>
        </authorList>
    </citation>
    <scope>NUCLEOTIDE SEQUENCE</scope>
    <source>
        <strain evidence="3">SGP5-SGP5p</strain>
        <tissue evidence="3">Aerial part</tissue>
    </source>
</reference>
<accession>A0A9Q1GXS9</accession>
<evidence type="ECO:0000313" key="3">
    <source>
        <dbReference type="EMBL" id="KAJ8427065.1"/>
    </source>
</evidence>
<keyword evidence="2" id="KW-0472">Membrane</keyword>
<proteinExistence type="predicted"/>
<comment type="caution">
    <text evidence="3">The sequence shown here is derived from an EMBL/GenBank/DDBJ whole genome shotgun (WGS) entry which is preliminary data.</text>
</comment>
<evidence type="ECO:0000256" key="2">
    <source>
        <dbReference type="SAM" id="Phobius"/>
    </source>
</evidence>
<organism evidence="3 4">
    <name type="scientific">Carnegiea gigantea</name>
    <dbReference type="NCBI Taxonomy" id="171969"/>
    <lineage>
        <taxon>Eukaryota</taxon>
        <taxon>Viridiplantae</taxon>
        <taxon>Streptophyta</taxon>
        <taxon>Embryophyta</taxon>
        <taxon>Tracheophyta</taxon>
        <taxon>Spermatophyta</taxon>
        <taxon>Magnoliopsida</taxon>
        <taxon>eudicotyledons</taxon>
        <taxon>Gunneridae</taxon>
        <taxon>Pentapetalae</taxon>
        <taxon>Caryophyllales</taxon>
        <taxon>Cactineae</taxon>
        <taxon>Cactaceae</taxon>
        <taxon>Cactoideae</taxon>
        <taxon>Echinocereeae</taxon>
        <taxon>Carnegiea</taxon>
    </lineage>
</organism>
<keyword evidence="2" id="KW-0812">Transmembrane</keyword>
<dbReference type="EMBL" id="JAKOGI010001194">
    <property type="protein sequence ID" value="KAJ8427065.1"/>
    <property type="molecule type" value="Genomic_DNA"/>
</dbReference>
<dbReference type="OrthoDB" id="1746852at2759"/>
<feature type="region of interest" description="Disordered" evidence="1">
    <location>
        <begin position="301"/>
        <end position="352"/>
    </location>
</feature>
<gene>
    <name evidence="3" type="ORF">Cgig2_033472</name>
</gene>
<keyword evidence="2" id="KW-1133">Transmembrane helix</keyword>
<keyword evidence="4" id="KW-1185">Reference proteome</keyword>
<name>A0A9Q1GXS9_9CARY</name>
<dbReference type="AlphaFoldDB" id="A0A9Q1GXS9"/>
<evidence type="ECO:0000256" key="1">
    <source>
        <dbReference type="SAM" id="MobiDB-lite"/>
    </source>
</evidence>
<evidence type="ECO:0000313" key="4">
    <source>
        <dbReference type="Proteomes" id="UP001153076"/>
    </source>
</evidence>
<protein>
    <submittedName>
        <fullName evidence="3">Uncharacterized protein</fullName>
    </submittedName>
</protein>
<dbReference type="Proteomes" id="UP001153076">
    <property type="component" value="Unassembled WGS sequence"/>
</dbReference>
<feature type="transmembrane region" description="Helical" evidence="2">
    <location>
        <begin position="208"/>
        <end position="229"/>
    </location>
</feature>